<accession>A0A238YMC0</accession>
<proteinExistence type="inferred from homology"/>
<dbReference type="RefSeq" id="WP_245841033.1">
    <property type="nucleotide sequence ID" value="NZ_FZNN01000018.1"/>
</dbReference>
<name>A0A238YMC0_9RHOB</name>
<dbReference type="EMBL" id="FZNN01000018">
    <property type="protein sequence ID" value="SNR72406.1"/>
    <property type="molecule type" value="Genomic_DNA"/>
</dbReference>
<protein>
    <submittedName>
        <fullName evidence="5">Glycosyl transferase family 2</fullName>
    </submittedName>
</protein>
<gene>
    <name evidence="5" type="ORF">SAMN06265370_11851</name>
</gene>
<keyword evidence="6" id="KW-1185">Reference proteome</keyword>
<dbReference type="InterPro" id="IPR050834">
    <property type="entry name" value="Glycosyltransf_2"/>
</dbReference>
<evidence type="ECO:0000259" key="4">
    <source>
        <dbReference type="Pfam" id="PF00535"/>
    </source>
</evidence>
<dbReference type="GO" id="GO:0016757">
    <property type="term" value="F:glycosyltransferase activity"/>
    <property type="evidence" value="ECO:0007669"/>
    <property type="project" value="UniProtKB-KW"/>
</dbReference>
<dbReference type="AlphaFoldDB" id="A0A238YMC0"/>
<keyword evidence="2" id="KW-0328">Glycosyltransferase</keyword>
<dbReference type="InterPro" id="IPR001173">
    <property type="entry name" value="Glyco_trans_2-like"/>
</dbReference>
<evidence type="ECO:0000313" key="6">
    <source>
        <dbReference type="Proteomes" id="UP000198417"/>
    </source>
</evidence>
<dbReference type="Gene3D" id="3.90.550.10">
    <property type="entry name" value="Spore Coat Polysaccharide Biosynthesis Protein SpsA, Chain A"/>
    <property type="match status" value="1"/>
</dbReference>
<reference evidence="5 6" key="1">
    <citation type="submission" date="2017-06" db="EMBL/GenBank/DDBJ databases">
        <authorList>
            <person name="Kim H.J."/>
            <person name="Triplett B.A."/>
        </authorList>
    </citation>
    <scope>NUCLEOTIDE SEQUENCE [LARGE SCALE GENOMIC DNA]</scope>
    <source>
        <strain evidence="5 6">DSM 29052</strain>
    </source>
</reference>
<dbReference type="InterPro" id="IPR029044">
    <property type="entry name" value="Nucleotide-diphossugar_trans"/>
</dbReference>
<dbReference type="PANTHER" id="PTHR43685">
    <property type="entry name" value="GLYCOSYLTRANSFERASE"/>
    <property type="match status" value="1"/>
</dbReference>
<dbReference type="Proteomes" id="UP000198417">
    <property type="component" value="Unassembled WGS sequence"/>
</dbReference>
<dbReference type="SUPFAM" id="SSF53448">
    <property type="entry name" value="Nucleotide-diphospho-sugar transferases"/>
    <property type="match status" value="1"/>
</dbReference>
<dbReference type="CDD" id="cd00761">
    <property type="entry name" value="Glyco_tranf_GTA_type"/>
    <property type="match status" value="1"/>
</dbReference>
<evidence type="ECO:0000256" key="2">
    <source>
        <dbReference type="ARBA" id="ARBA00022676"/>
    </source>
</evidence>
<dbReference type="Pfam" id="PF00535">
    <property type="entry name" value="Glycos_transf_2"/>
    <property type="match status" value="1"/>
</dbReference>
<evidence type="ECO:0000313" key="5">
    <source>
        <dbReference type="EMBL" id="SNR72406.1"/>
    </source>
</evidence>
<keyword evidence="3 5" id="KW-0808">Transferase</keyword>
<feature type="domain" description="Glycosyltransferase 2-like" evidence="4">
    <location>
        <begin position="318"/>
        <end position="428"/>
    </location>
</feature>
<evidence type="ECO:0000256" key="1">
    <source>
        <dbReference type="ARBA" id="ARBA00006739"/>
    </source>
</evidence>
<evidence type="ECO:0000256" key="3">
    <source>
        <dbReference type="ARBA" id="ARBA00022679"/>
    </source>
</evidence>
<organism evidence="5 6">
    <name type="scientific">Puniceibacterium sediminis</name>
    <dbReference type="NCBI Taxonomy" id="1608407"/>
    <lineage>
        <taxon>Bacteria</taxon>
        <taxon>Pseudomonadati</taxon>
        <taxon>Pseudomonadota</taxon>
        <taxon>Alphaproteobacteria</taxon>
        <taxon>Rhodobacterales</taxon>
        <taxon>Paracoccaceae</taxon>
        <taxon>Puniceibacterium</taxon>
    </lineage>
</organism>
<dbReference type="PANTHER" id="PTHR43685:SF5">
    <property type="entry name" value="GLYCOSYLTRANSFERASE EPSE-RELATED"/>
    <property type="match status" value="1"/>
</dbReference>
<sequence length="686" mass="73394">MTEEIPQEDPPDSQIATLAAQQRLLGAQVDALRAELARRDAAIAALSARLLEPDAPLPHRLRARLRRARFARALRHSGLFDAAWYLRHHPDGAQGGPDPLAHFLRLGHALGRAPGPQFSPRAYLLANPDVAAAGVDPLHHYLSRGRDEGRALDVQPAVQSRAGHLRGLLETGGLEESGSGGGPLRALTALAEACPPDPEARQALAVWALHQGQPAEAARWLRNLGPAMAPLHLISTAQAGDGAAARQIRATPPVSDDLDLAAAHLDPRPGARLACLNAALARAGLAPMTLRDGDGPLLDRLTPKTPPLPQGGDGPLVSVILAAHNAAAMLTTALDAVLGQSWQALELIVVDDASSDATAMIAAQRAAHDPRLTVIRLPQNQGAYGARNAGLAAARGTYVTLHDADDWSHPERIARQVQFLETQRGFVGCLTLQARVTADLAVSRWTGEGRILHENMTSLMLPRALLTDTLGGWDELRVSADGELLRRVRRLYGAGSVPELPGGPLALQRDHGGNATADAATGMGWFLYGARREYFEAQSAYHASAATLRYTGRAPFPAPAVLHPGFDAEAEMPLDHVYAGLLGLRNDAFESLLRWLDADRAAGRRVGLVPLYGMALPTGAGLSVHASLRARIDGVGLRVLCYGERIRCARLRFLPGQEDLAEPLRYLPQITVDGRLVMKPRKRTTD</sequence>
<comment type="similarity">
    <text evidence="1">Belongs to the glycosyltransferase 2 family.</text>
</comment>